<gene>
    <name evidence="3" type="ORF">GGD90_001348</name>
</gene>
<dbReference type="PROSITE" id="PS50846">
    <property type="entry name" value="HMA_2"/>
    <property type="match status" value="1"/>
</dbReference>
<keyword evidence="1" id="KW-0479">Metal-binding</keyword>
<dbReference type="InterPro" id="IPR006121">
    <property type="entry name" value="HMA_dom"/>
</dbReference>
<dbReference type="AlphaFoldDB" id="A0A840GEJ8"/>
<dbReference type="PANTHER" id="PTHR46594:SF4">
    <property type="entry name" value="P-TYPE CATION-TRANSPORTING ATPASE"/>
    <property type="match status" value="1"/>
</dbReference>
<dbReference type="RefSeq" id="WP_153115497.1">
    <property type="nucleotide sequence ID" value="NZ_JACIGE010000004.1"/>
</dbReference>
<dbReference type="InterPro" id="IPR036163">
    <property type="entry name" value="HMA_dom_sf"/>
</dbReference>
<evidence type="ECO:0000313" key="3">
    <source>
        <dbReference type="EMBL" id="MBB4246982.1"/>
    </source>
</evidence>
<organism evidence="3 4">
    <name type="scientific">Rhodocyclus tenuis</name>
    <name type="common">Rhodospirillum tenue</name>
    <dbReference type="NCBI Taxonomy" id="1066"/>
    <lineage>
        <taxon>Bacteria</taxon>
        <taxon>Pseudomonadati</taxon>
        <taxon>Pseudomonadota</taxon>
        <taxon>Betaproteobacteria</taxon>
        <taxon>Rhodocyclales</taxon>
        <taxon>Rhodocyclaceae</taxon>
        <taxon>Rhodocyclus</taxon>
    </lineage>
</organism>
<evidence type="ECO:0000256" key="1">
    <source>
        <dbReference type="ARBA" id="ARBA00022723"/>
    </source>
</evidence>
<dbReference type="Gene3D" id="3.30.70.100">
    <property type="match status" value="1"/>
</dbReference>
<dbReference type="CDD" id="cd00371">
    <property type="entry name" value="HMA"/>
    <property type="match status" value="1"/>
</dbReference>
<dbReference type="Proteomes" id="UP000587070">
    <property type="component" value="Unassembled WGS sequence"/>
</dbReference>
<keyword evidence="4" id="KW-1185">Reference proteome</keyword>
<dbReference type="EMBL" id="JACIGE010000004">
    <property type="protein sequence ID" value="MBB4246982.1"/>
    <property type="molecule type" value="Genomic_DNA"/>
</dbReference>
<proteinExistence type="predicted"/>
<dbReference type="OrthoDB" id="9813965at2"/>
<dbReference type="FunFam" id="3.30.70.100:FF:000001">
    <property type="entry name" value="ATPase copper transporting beta"/>
    <property type="match status" value="1"/>
</dbReference>
<name>A0A840GEJ8_RHOTE</name>
<feature type="domain" description="HMA" evidence="2">
    <location>
        <begin position="2"/>
        <end position="68"/>
    </location>
</feature>
<dbReference type="Pfam" id="PF00403">
    <property type="entry name" value="HMA"/>
    <property type="match status" value="1"/>
</dbReference>
<dbReference type="SUPFAM" id="SSF55008">
    <property type="entry name" value="HMA, heavy metal-associated domain"/>
    <property type="match status" value="1"/>
</dbReference>
<comment type="caution">
    <text evidence="3">The sequence shown here is derived from an EMBL/GenBank/DDBJ whole genome shotgun (WGS) entry which is preliminary data.</text>
</comment>
<dbReference type="PANTHER" id="PTHR46594">
    <property type="entry name" value="P-TYPE CATION-TRANSPORTING ATPASE"/>
    <property type="match status" value="1"/>
</dbReference>
<dbReference type="GO" id="GO:0046872">
    <property type="term" value="F:metal ion binding"/>
    <property type="evidence" value="ECO:0007669"/>
    <property type="project" value="UniProtKB-KW"/>
</dbReference>
<evidence type="ECO:0000259" key="2">
    <source>
        <dbReference type="PROSITE" id="PS50846"/>
    </source>
</evidence>
<sequence>MATITLAVEGMICDTCVANLNGVMRAMAGVNHLHVTLHPGQVEIDYDPDITGLDDFREAIEMAGFELG</sequence>
<protein>
    <submittedName>
        <fullName evidence="3">Copper chaperone</fullName>
    </submittedName>
</protein>
<evidence type="ECO:0000313" key="4">
    <source>
        <dbReference type="Proteomes" id="UP000587070"/>
    </source>
</evidence>
<reference evidence="3 4" key="1">
    <citation type="submission" date="2020-08" db="EMBL/GenBank/DDBJ databases">
        <title>Genome sequencing of Purple Non-Sulfur Bacteria from various extreme environments.</title>
        <authorList>
            <person name="Mayer M."/>
        </authorList>
    </citation>
    <scope>NUCLEOTIDE SEQUENCE [LARGE SCALE GENOMIC DNA]</scope>
    <source>
        <strain evidence="3 4">2761</strain>
    </source>
</reference>
<accession>A0A840GEJ8</accession>